<keyword evidence="2" id="KW-1185">Reference proteome</keyword>
<reference evidence="1 2" key="1">
    <citation type="submission" date="2018-07" db="EMBL/GenBank/DDBJ databases">
        <title>Genomic Encyclopedia of Type Strains, Phase III (KMG-III): the genomes of soil and plant-associated and newly described type strains.</title>
        <authorList>
            <person name="Whitman W."/>
        </authorList>
    </citation>
    <scope>NUCLEOTIDE SEQUENCE [LARGE SCALE GENOMIC DNA]</scope>
    <source>
        <strain evidence="1 2">CECT 8236</strain>
    </source>
</reference>
<protein>
    <submittedName>
        <fullName evidence="1">Uncharacterized protein</fullName>
    </submittedName>
</protein>
<comment type="caution">
    <text evidence="1">The sequence shown here is derived from an EMBL/GenBank/DDBJ whole genome shotgun (WGS) entry which is preliminary data.</text>
</comment>
<proteinExistence type="predicted"/>
<name>A0A3D9I280_9BACL</name>
<dbReference type="RefSeq" id="WP_147304206.1">
    <property type="nucleotide sequence ID" value="NZ_QRDY01000018.1"/>
</dbReference>
<dbReference type="AlphaFoldDB" id="A0A3D9I280"/>
<accession>A0A3D9I280</accession>
<dbReference type="Proteomes" id="UP000256869">
    <property type="component" value="Unassembled WGS sequence"/>
</dbReference>
<gene>
    <name evidence="1" type="ORF">DFP95_1181</name>
</gene>
<sequence>MKWNKELNLDDIIDINLSYCMESDQDCIGITVSKDDYETRDINGNKVAGEAFSIDDKEYKVFEIDGENKMVNVLFINNGVTYYARLVKGVFDGTGIGLVWKEESNKQYADFAASLPWDSLFNGK</sequence>
<dbReference type="EMBL" id="QRDY01000018">
    <property type="protein sequence ID" value="RED55266.1"/>
    <property type="molecule type" value="Genomic_DNA"/>
</dbReference>
<evidence type="ECO:0000313" key="2">
    <source>
        <dbReference type="Proteomes" id="UP000256869"/>
    </source>
</evidence>
<evidence type="ECO:0000313" key="1">
    <source>
        <dbReference type="EMBL" id="RED55266.1"/>
    </source>
</evidence>
<organism evidence="1 2">
    <name type="scientific">Cohnella lupini</name>
    <dbReference type="NCBI Taxonomy" id="1294267"/>
    <lineage>
        <taxon>Bacteria</taxon>
        <taxon>Bacillati</taxon>
        <taxon>Bacillota</taxon>
        <taxon>Bacilli</taxon>
        <taxon>Bacillales</taxon>
        <taxon>Paenibacillaceae</taxon>
        <taxon>Cohnella</taxon>
    </lineage>
</organism>